<evidence type="ECO:0000313" key="2">
    <source>
        <dbReference type="EMBL" id="KDS56830.1"/>
    </source>
</evidence>
<dbReference type="PATRIC" id="fig|1339352.3.peg.62"/>
<organism evidence="2 3">
    <name type="scientific">Phocaeicola vulgatus str. 3975 RP4</name>
    <dbReference type="NCBI Taxonomy" id="1339352"/>
    <lineage>
        <taxon>Bacteria</taxon>
        <taxon>Pseudomonadati</taxon>
        <taxon>Bacteroidota</taxon>
        <taxon>Bacteroidia</taxon>
        <taxon>Bacteroidales</taxon>
        <taxon>Bacteroidaceae</taxon>
        <taxon>Phocaeicola</taxon>
    </lineage>
</organism>
<dbReference type="RefSeq" id="WP_005838848.1">
    <property type="nucleotide sequence ID" value="NZ_JNHM01000002.1"/>
</dbReference>
<accession>A0A069SX05</accession>
<comment type="caution">
    <text evidence="2">The sequence shown here is derived from an EMBL/GenBank/DDBJ whole genome shotgun (WGS) entry which is preliminary data.</text>
</comment>
<dbReference type="GeneID" id="5302318"/>
<dbReference type="EMBL" id="JNHM01000002">
    <property type="protein sequence ID" value="KDS56830.1"/>
    <property type="molecule type" value="Genomic_DNA"/>
</dbReference>
<evidence type="ECO:0000313" key="3">
    <source>
        <dbReference type="Proteomes" id="UP000027661"/>
    </source>
</evidence>
<evidence type="ECO:0000256" key="1">
    <source>
        <dbReference type="SAM" id="Phobius"/>
    </source>
</evidence>
<keyword evidence="1" id="KW-0472">Membrane</keyword>
<reference evidence="2 3" key="1">
    <citation type="submission" date="2014-04" db="EMBL/GenBank/DDBJ databases">
        <authorList>
            <person name="Sears C."/>
            <person name="Carroll K."/>
            <person name="Sack B.R."/>
            <person name="Qadri F."/>
            <person name="Myers L.L."/>
            <person name="Chung G.-T."/>
            <person name="Escheverria P."/>
            <person name="Fraser C.M."/>
            <person name="Sadzewicz L."/>
            <person name="Shefchek K.A."/>
            <person name="Tallon L."/>
            <person name="Das S.P."/>
            <person name="Daugherty S."/>
            <person name="Mongodin E.F."/>
        </authorList>
    </citation>
    <scope>NUCLEOTIDE SEQUENCE [LARGE SCALE GENOMIC DNA]</scope>
    <source>
        <strain evidence="2 3">3975 RP4</strain>
    </source>
</reference>
<keyword evidence="1 2" id="KW-0812">Transmembrane</keyword>
<gene>
    <name evidence="2" type="ORF">M099_0064</name>
</gene>
<feature type="transmembrane region" description="Helical" evidence="1">
    <location>
        <begin position="12"/>
        <end position="33"/>
    </location>
</feature>
<protein>
    <submittedName>
        <fullName evidence="2">Putative transmembrane protein</fullName>
    </submittedName>
</protein>
<name>A0A069SX05_PHOVU</name>
<proteinExistence type="predicted"/>
<dbReference type="AlphaFoldDB" id="A0A069SX05"/>
<dbReference type="Proteomes" id="UP000027661">
    <property type="component" value="Unassembled WGS sequence"/>
</dbReference>
<sequence>MDKNSLNTNKQFMIGNGMLAFGVFAVIIIFLYMSFRFQRKADKVQTYEGVYNIELTNSFAGDSIAVYLNDSLLLDQTMPDANLKVEIKRFAEDNVLMVVDNKTDKTTPFNLNPEGSRVEVKKSGDVIYILEREADSLLE</sequence>
<keyword evidence="1" id="KW-1133">Transmembrane helix</keyword>